<dbReference type="GO" id="GO:0003723">
    <property type="term" value="F:RNA binding"/>
    <property type="evidence" value="ECO:0007669"/>
    <property type="project" value="TreeGrafter"/>
</dbReference>
<dbReference type="GO" id="GO:0071031">
    <property type="term" value="P:nuclear mRNA surveillance of mRNA 3'-end processing"/>
    <property type="evidence" value="ECO:0007669"/>
    <property type="project" value="TreeGrafter"/>
</dbReference>
<proteinExistence type="predicted"/>
<evidence type="ECO:0000313" key="10">
    <source>
        <dbReference type="EMBL" id="CAH2350957.1"/>
    </source>
</evidence>
<feature type="domain" description="CCHC-type" evidence="9">
    <location>
        <begin position="133"/>
        <end position="148"/>
    </location>
</feature>
<dbReference type="InterPro" id="IPR001878">
    <property type="entry name" value="Znf_CCHC"/>
</dbReference>
<dbReference type="PIRSF" id="PIRSF018162">
    <property type="entry name" value="PolyA_pol_Air1/2"/>
    <property type="match status" value="1"/>
</dbReference>
<evidence type="ECO:0000313" key="11">
    <source>
        <dbReference type="Proteomes" id="UP000837801"/>
    </source>
</evidence>
<sequence length="409" mass="45824">MSTITLDTSYPPDIPAKPTYEQKRSETTEINKDRDYDNSNKNNSNENVTTSLSFDQVNDNADELIELRGEGRYFGVTDPTSGKTINSLQNLGPLCANCHKRGHIRSKCKTVICHKCGVVGDHYETQCPTTMICSKCGLKGHIASNCTNKQKKREYCKSCDTFSHGDDRCPNIWRSYLTLPGSKDEKDLETVLPIIYCYNCGDDTHYGDECDESRSSRVPNQTGSAFSGSNLPRHLRDIYYKRIKQVRKPASYGGGYNSYNNNNSNYNGNYSSNYNSNNNYNGSNNNTQNTRYGGNNNKSSSRNGYSDFSNKKKPFNGGTSKFNKDFVKRPSPSDSGVHKPSRSGVLINKSKKKNDLIPNHTPFNSPYNEGKKAPQAPTRSGMLLSRRPDGKSKNEKSKKKSKLNVIPNY</sequence>
<dbReference type="PROSITE" id="PS50158">
    <property type="entry name" value="ZF_CCHC"/>
    <property type="match status" value="2"/>
</dbReference>
<dbReference type="InterPro" id="IPR036875">
    <property type="entry name" value="Znf_CCHC_sf"/>
</dbReference>
<evidence type="ECO:0000256" key="8">
    <source>
        <dbReference type="SAM" id="MobiDB-lite"/>
    </source>
</evidence>
<dbReference type="InterPro" id="IPR016713">
    <property type="entry name" value="Air1/2_Saccharomycetales"/>
</dbReference>
<evidence type="ECO:0000256" key="4">
    <source>
        <dbReference type="ARBA" id="ARBA00022771"/>
    </source>
</evidence>
<accession>A0A9P0VX11</accession>
<dbReference type="GO" id="GO:0071035">
    <property type="term" value="P:nuclear polyadenylation-dependent rRNA catabolic process"/>
    <property type="evidence" value="ECO:0007669"/>
    <property type="project" value="TreeGrafter"/>
</dbReference>
<dbReference type="Pfam" id="PF00098">
    <property type="entry name" value="zf-CCHC"/>
    <property type="match status" value="1"/>
</dbReference>
<evidence type="ECO:0000256" key="6">
    <source>
        <dbReference type="ARBA" id="ARBA00023242"/>
    </source>
</evidence>
<dbReference type="SUPFAM" id="SSF57756">
    <property type="entry name" value="Retrovirus zinc finger-like domains"/>
    <property type="match status" value="1"/>
</dbReference>
<keyword evidence="11" id="KW-1185">Reference proteome</keyword>
<keyword evidence="5" id="KW-0862">Zinc</keyword>
<name>A0A9P0VX11_9ASCO</name>
<dbReference type="PANTHER" id="PTHR46543:SF1">
    <property type="entry name" value="ZINC FINGER CCHC DOMAIN-CONTAINING PROTEIN 7"/>
    <property type="match status" value="1"/>
</dbReference>
<evidence type="ECO:0000256" key="1">
    <source>
        <dbReference type="ARBA" id="ARBA00004123"/>
    </source>
</evidence>
<evidence type="ECO:0000259" key="9">
    <source>
        <dbReference type="PROSITE" id="PS50158"/>
    </source>
</evidence>
<dbReference type="PANTHER" id="PTHR46543">
    <property type="entry name" value="ZINC FINGER CCHC DOMAIN-CONTAINING PROTEIN 7"/>
    <property type="match status" value="1"/>
</dbReference>
<protein>
    <submittedName>
        <fullName evidence="10">Protein Air1p</fullName>
    </submittedName>
</protein>
<feature type="domain" description="CCHC-type" evidence="9">
    <location>
        <begin position="197"/>
        <end position="212"/>
    </location>
</feature>
<feature type="compositionally biased region" description="Basic and acidic residues" evidence="8">
    <location>
        <begin position="20"/>
        <end position="38"/>
    </location>
</feature>
<dbReference type="GO" id="GO:0071037">
    <property type="term" value="P:nuclear polyadenylation-dependent snRNA catabolic process"/>
    <property type="evidence" value="ECO:0007669"/>
    <property type="project" value="TreeGrafter"/>
</dbReference>
<dbReference type="GO" id="GO:0043633">
    <property type="term" value="P:polyadenylation-dependent RNA catabolic process"/>
    <property type="evidence" value="ECO:0007669"/>
    <property type="project" value="InterPro"/>
</dbReference>
<comment type="caution">
    <text evidence="10">The sequence shown here is derived from an EMBL/GenBank/DDBJ whole genome shotgun (WGS) entry which is preliminary data.</text>
</comment>
<dbReference type="SMART" id="SM00343">
    <property type="entry name" value="ZnF_C2HC"/>
    <property type="match status" value="4"/>
</dbReference>
<feature type="region of interest" description="Disordered" evidence="8">
    <location>
        <begin position="251"/>
        <end position="409"/>
    </location>
</feature>
<dbReference type="Proteomes" id="UP000837801">
    <property type="component" value="Unassembled WGS sequence"/>
</dbReference>
<dbReference type="GO" id="GO:0071036">
    <property type="term" value="P:nuclear polyadenylation-dependent snoRNA catabolic process"/>
    <property type="evidence" value="ECO:0007669"/>
    <property type="project" value="TreeGrafter"/>
</dbReference>
<dbReference type="EMBL" id="CAKXYY010000002">
    <property type="protein sequence ID" value="CAH2350957.1"/>
    <property type="molecule type" value="Genomic_DNA"/>
</dbReference>
<evidence type="ECO:0000256" key="5">
    <source>
        <dbReference type="ARBA" id="ARBA00022833"/>
    </source>
</evidence>
<comment type="subcellular location">
    <subcellularLocation>
        <location evidence="1">Nucleus</location>
    </subcellularLocation>
</comment>
<keyword evidence="2" id="KW-0479">Metal-binding</keyword>
<dbReference type="AlphaFoldDB" id="A0A9P0VX11"/>
<gene>
    <name evidence="10" type="ORF">CLIB1423_02S08988</name>
</gene>
<organism evidence="10 11">
    <name type="scientific">[Candida] railenensis</name>
    <dbReference type="NCBI Taxonomy" id="45579"/>
    <lineage>
        <taxon>Eukaryota</taxon>
        <taxon>Fungi</taxon>
        <taxon>Dikarya</taxon>
        <taxon>Ascomycota</taxon>
        <taxon>Saccharomycotina</taxon>
        <taxon>Pichiomycetes</taxon>
        <taxon>Debaryomycetaceae</taxon>
        <taxon>Kurtzmaniella</taxon>
    </lineage>
</organism>
<evidence type="ECO:0000256" key="7">
    <source>
        <dbReference type="PROSITE-ProRule" id="PRU00047"/>
    </source>
</evidence>
<dbReference type="GO" id="GO:0008270">
    <property type="term" value="F:zinc ion binding"/>
    <property type="evidence" value="ECO:0007669"/>
    <property type="project" value="UniProtKB-KW"/>
</dbReference>
<evidence type="ECO:0000256" key="3">
    <source>
        <dbReference type="ARBA" id="ARBA00022737"/>
    </source>
</evidence>
<dbReference type="GO" id="GO:0031499">
    <property type="term" value="C:TRAMP complex"/>
    <property type="evidence" value="ECO:0007669"/>
    <property type="project" value="TreeGrafter"/>
</dbReference>
<keyword evidence="6" id="KW-0539">Nucleus</keyword>
<evidence type="ECO:0000256" key="2">
    <source>
        <dbReference type="ARBA" id="ARBA00022723"/>
    </source>
</evidence>
<keyword evidence="4 7" id="KW-0863">Zinc-finger</keyword>
<dbReference type="OrthoDB" id="7608935at2759"/>
<dbReference type="InterPro" id="IPR051644">
    <property type="entry name" value="TRAMP_AT-DNA-binding"/>
</dbReference>
<dbReference type="GO" id="GO:0071039">
    <property type="term" value="P:nuclear polyadenylation-dependent CUT catabolic process"/>
    <property type="evidence" value="ECO:0007669"/>
    <property type="project" value="TreeGrafter"/>
</dbReference>
<dbReference type="Gene3D" id="4.10.60.10">
    <property type="entry name" value="Zinc finger, CCHC-type"/>
    <property type="match status" value="2"/>
</dbReference>
<feature type="compositionally biased region" description="Low complexity" evidence="8">
    <location>
        <begin position="257"/>
        <end position="306"/>
    </location>
</feature>
<keyword evidence="3" id="KW-0677">Repeat</keyword>
<dbReference type="GO" id="GO:0071038">
    <property type="term" value="P:TRAMP-dependent tRNA surveillance pathway"/>
    <property type="evidence" value="ECO:0007669"/>
    <property type="project" value="TreeGrafter"/>
</dbReference>
<reference evidence="10" key="1">
    <citation type="submission" date="2022-03" db="EMBL/GenBank/DDBJ databases">
        <authorList>
            <person name="Legras J.-L."/>
            <person name="Devillers H."/>
            <person name="Grondin C."/>
        </authorList>
    </citation>
    <scope>NUCLEOTIDE SEQUENCE</scope>
    <source>
        <strain evidence="10">CLIB 1423</strain>
    </source>
</reference>
<feature type="region of interest" description="Disordered" evidence="8">
    <location>
        <begin position="1"/>
        <end position="55"/>
    </location>
</feature>
<feature type="compositionally biased region" description="Basic and acidic residues" evidence="8">
    <location>
        <begin position="386"/>
        <end position="395"/>
    </location>
</feature>